<dbReference type="GO" id="GO:0004586">
    <property type="term" value="F:ornithine decarboxylase activity"/>
    <property type="evidence" value="ECO:0007669"/>
    <property type="project" value="TreeGrafter"/>
</dbReference>
<comment type="similarity">
    <text evidence="2">Belongs to the Orn/Lys/Arg decarboxylase class-II family.</text>
</comment>
<dbReference type="PRINTS" id="PR01179">
    <property type="entry name" value="ODADCRBXLASE"/>
</dbReference>
<dbReference type="InterPro" id="IPR009006">
    <property type="entry name" value="Ala_racemase/Decarboxylase_C"/>
</dbReference>
<dbReference type="AlphaFoldDB" id="A0A8T0EN07"/>
<comment type="caution">
    <text evidence="8">The sequence shown here is derived from an EMBL/GenBank/DDBJ whole genome shotgun (WGS) entry which is preliminary data.</text>
</comment>
<feature type="domain" description="Orn/DAP/Arg decarboxylase 2 N-terminal" evidence="7">
    <location>
        <begin position="32"/>
        <end position="265"/>
    </location>
</feature>
<keyword evidence="5" id="KW-0456">Lyase</keyword>
<dbReference type="InterPro" id="IPR000183">
    <property type="entry name" value="Orn/DAP/Arg_de-COase"/>
</dbReference>
<organism evidence="8 9">
    <name type="scientific">Argiope bruennichi</name>
    <name type="common">Wasp spider</name>
    <name type="synonym">Aranea bruennichi</name>
    <dbReference type="NCBI Taxonomy" id="94029"/>
    <lineage>
        <taxon>Eukaryota</taxon>
        <taxon>Metazoa</taxon>
        <taxon>Ecdysozoa</taxon>
        <taxon>Arthropoda</taxon>
        <taxon>Chelicerata</taxon>
        <taxon>Arachnida</taxon>
        <taxon>Araneae</taxon>
        <taxon>Araneomorphae</taxon>
        <taxon>Entelegynae</taxon>
        <taxon>Araneoidea</taxon>
        <taxon>Araneidae</taxon>
        <taxon>Argiope</taxon>
    </lineage>
</organism>
<dbReference type="PRINTS" id="PR01182">
    <property type="entry name" value="ORNDCRBXLASE"/>
</dbReference>
<dbReference type="Proteomes" id="UP000807504">
    <property type="component" value="Unassembled WGS sequence"/>
</dbReference>
<dbReference type="GO" id="GO:0005737">
    <property type="term" value="C:cytoplasm"/>
    <property type="evidence" value="ECO:0007669"/>
    <property type="project" value="TreeGrafter"/>
</dbReference>
<gene>
    <name evidence="8" type="ORF">HNY73_014101</name>
</gene>
<comment type="cofactor">
    <cofactor evidence="1">
        <name>pyridoxal 5'-phosphate</name>
        <dbReference type="ChEBI" id="CHEBI:597326"/>
    </cofactor>
</comment>
<dbReference type="InterPro" id="IPR022644">
    <property type="entry name" value="De-COase2_N"/>
</dbReference>
<evidence type="ECO:0000256" key="6">
    <source>
        <dbReference type="ARBA" id="ARBA00037173"/>
    </source>
</evidence>
<evidence type="ECO:0000256" key="5">
    <source>
        <dbReference type="ARBA" id="ARBA00023239"/>
    </source>
</evidence>
<evidence type="ECO:0000313" key="9">
    <source>
        <dbReference type="Proteomes" id="UP000807504"/>
    </source>
</evidence>
<dbReference type="Gene3D" id="2.40.37.10">
    <property type="entry name" value="Lyase, Ornithine Decarboxylase, Chain A, domain 1"/>
    <property type="match status" value="1"/>
</dbReference>
<dbReference type="SUPFAM" id="SSF51419">
    <property type="entry name" value="PLP-binding barrel"/>
    <property type="match status" value="1"/>
</dbReference>
<comment type="function">
    <text evidence="6">Catalyzes the first and rate-limiting step of polyamine biosynthesis that converts ornithine into putrescine, which is the precursor for the polyamines, spermidine and spermine. Polyamines are essential for cell proliferation and are implicated in cellular processes, ranging from DNA replication to apoptosis.</text>
</comment>
<dbReference type="FunFam" id="3.20.20.10:FF:000005">
    <property type="entry name" value="Ornithine decarboxylase"/>
    <property type="match status" value="1"/>
</dbReference>
<keyword evidence="4" id="KW-0620">Polyamine biosynthesis</keyword>
<evidence type="ECO:0000256" key="4">
    <source>
        <dbReference type="ARBA" id="ARBA00023115"/>
    </source>
</evidence>
<dbReference type="InterPro" id="IPR029066">
    <property type="entry name" value="PLP-binding_barrel"/>
</dbReference>
<keyword evidence="9" id="KW-1185">Reference proteome</keyword>
<sequence length="426" mass="47697">MDPAVLEEIEKLCDTADQECDDSAFLVFDIGDTVERVKQWRLAMPRVDPYYAIKCNSDPVLLRTLDALNVGFDCASKAEMDTVIKLGVSPDRILYANTCKGISHIRHASHLDIRLMTFDSEEELIKIKQFFPTAKLLIRLRIKVSNPQILMNDATGCEEREVPLLLESALIHNLTVVGISFHIGSVIQDPNDFKAAIEMCRRVIEIADSKGIIMDKLDIGGGFPGSKSSQDLFTNTAAAINQAIDLYFPPDEQFQIIGEPGRYIVTTAFTLCANIIGKKERFVENNVEIMYIINEGVYGLFVHSNLHGDEKRPVPKPLSTGFDIKPSSVWGQSFEPVDLIVERCMIPELKVGDWLLMEEMGAYTTSCATTFSGFAKTEVKYLISEETISYLEKFPVGCELSRILKLEVKLMESSKTNCEECPVKLD</sequence>
<dbReference type="SUPFAM" id="SSF50621">
    <property type="entry name" value="Alanine racemase C-terminal domain-like"/>
    <property type="match status" value="1"/>
</dbReference>
<protein>
    <submittedName>
        <fullName evidence="8">Ornithine decarboxylase-like protein</fullName>
    </submittedName>
</protein>
<dbReference type="Gene3D" id="3.20.20.10">
    <property type="entry name" value="Alanine racemase"/>
    <property type="match status" value="1"/>
</dbReference>
<dbReference type="CDD" id="cd00622">
    <property type="entry name" value="PLPDE_III_ODC"/>
    <property type="match status" value="1"/>
</dbReference>
<keyword evidence="3" id="KW-0663">Pyridoxal phosphate</keyword>
<evidence type="ECO:0000256" key="2">
    <source>
        <dbReference type="ARBA" id="ARBA00008872"/>
    </source>
</evidence>
<accession>A0A8T0EN07</accession>
<reference evidence="8" key="2">
    <citation type="submission" date="2020-06" db="EMBL/GenBank/DDBJ databases">
        <authorList>
            <person name="Sheffer M."/>
        </authorList>
    </citation>
    <scope>NUCLEOTIDE SEQUENCE</scope>
</reference>
<dbReference type="PANTHER" id="PTHR11482">
    <property type="entry name" value="ARGININE/DIAMINOPIMELATE/ORNITHINE DECARBOXYLASE"/>
    <property type="match status" value="1"/>
</dbReference>
<dbReference type="GO" id="GO:0033387">
    <property type="term" value="P:putrescine biosynthetic process from arginine, via ornithine"/>
    <property type="evidence" value="ECO:0007669"/>
    <property type="project" value="TreeGrafter"/>
</dbReference>
<evidence type="ECO:0000313" key="8">
    <source>
        <dbReference type="EMBL" id="KAF8777190.1"/>
    </source>
</evidence>
<dbReference type="PANTHER" id="PTHR11482:SF6">
    <property type="entry name" value="ORNITHINE DECARBOXYLASE 1-RELATED"/>
    <property type="match status" value="1"/>
</dbReference>
<evidence type="ECO:0000256" key="1">
    <source>
        <dbReference type="ARBA" id="ARBA00001933"/>
    </source>
</evidence>
<proteinExistence type="inferred from homology"/>
<evidence type="ECO:0000256" key="3">
    <source>
        <dbReference type="ARBA" id="ARBA00022898"/>
    </source>
</evidence>
<dbReference type="InterPro" id="IPR002433">
    <property type="entry name" value="Orn_de-COase"/>
</dbReference>
<evidence type="ECO:0000259" key="7">
    <source>
        <dbReference type="Pfam" id="PF02784"/>
    </source>
</evidence>
<reference evidence="8" key="1">
    <citation type="journal article" date="2020" name="bioRxiv">
        <title>Chromosome-level reference genome of the European wasp spider Argiope bruennichi: a resource for studies on range expansion and evolutionary adaptation.</title>
        <authorList>
            <person name="Sheffer M.M."/>
            <person name="Hoppe A."/>
            <person name="Krehenwinkel H."/>
            <person name="Uhl G."/>
            <person name="Kuss A.W."/>
            <person name="Jensen L."/>
            <person name="Jensen C."/>
            <person name="Gillespie R.G."/>
            <person name="Hoff K.J."/>
            <person name="Prost S."/>
        </authorList>
    </citation>
    <scope>NUCLEOTIDE SEQUENCE</scope>
</reference>
<dbReference type="EMBL" id="JABXBU010002072">
    <property type="protein sequence ID" value="KAF8777190.1"/>
    <property type="molecule type" value="Genomic_DNA"/>
</dbReference>
<dbReference type="Pfam" id="PF02784">
    <property type="entry name" value="Orn_Arg_deC_N"/>
    <property type="match status" value="1"/>
</dbReference>
<name>A0A8T0EN07_ARGBR</name>